<keyword evidence="5 9" id="KW-0297">G-protein coupled receptor</keyword>
<organism evidence="12 13">
    <name type="scientific">Acanthaster planci</name>
    <name type="common">Crown-of-thorns starfish</name>
    <dbReference type="NCBI Taxonomy" id="133434"/>
    <lineage>
        <taxon>Eukaryota</taxon>
        <taxon>Metazoa</taxon>
        <taxon>Echinodermata</taxon>
        <taxon>Eleutherozoa</taxon>
        <taxon>Asterozoa</taxon>
        <taxon>Asteroidea</taxon>
        <taxon>Valvatacea</taxon>
        <taxon>Valvatida</taxon>
        <taxon>Acanthasteridae</taxon>
        <taxon>Acanthaster</taxon>
    </lineage>
</organism>
<evidence type="ECO:0000256" key="6">
    <source>
        <dbReference type="ARBA" id="ARBA00023136"/>
    </source>
</evidence>
<evidence type="ECO:0000256" key="8">
    <source>
        <dbReference type="ARBA" id="ARBA00023224"/>
    </source>
</evidence>
<keyword evidence="12" id="KW-1185">Reference proteome</keyword>
<dbReference type="PANTHER" id="PTHR24228">
    <property type="entry name" value="B2 BRADYKININ RECEPTOR/ANGIOTENSIN II RECEPTOR"/>
    <property type="match status" value="1"/>
</dbReference>
<evidence type="ECO:0000256" key="4">
    <source>
        <dbReference type="ARBA" id="ARBA00022989"/>
    </source>
</evidence>
<dbReference type="PRINTS" id="PR00237">
    <property type="entry name" value="GPCRRHODOPSN"/>
</dbReference>
<evidence type="ECO:0000313" key="13">
    <source>
        <dbReference type="RefSeq" id="XP_022096744.1"/>
    </source>
</evidence>
<dbReference type="GO" id="GO:0004930">
    <property type="term" value="F:G protein-coupled receptor activity"/>
    <property type="evidence" value="ECO:0007669"/>
    <property type="project" value="UniProtKB-KW"/>
</dbReference>
<keyword evidence="8 9" id="KW-0807">Transducer</keyword>
<evidence type="ECO:0000256" key="2">
    <source>
        <dbReference type="ARBA" id="ARBA00022475"/>
    </source>
</evidence>
<feature type="transmembrane region" description="Helical" evidence="10">
    <location>
        <begin position="36"/>
        <end position="59"/>
    </location>
</feature>
<gene>
    <name evidence="13" type="primary">LOC110982561</name>
</gene>
<dbReference type="GO" id="GO:0005886">
    <property type="term" value="C:plasma membrane"/>
    <property type="evidence" value="ECO:0007669"/>
    <property type="project" value="UniProtKB-SubCell"/>
</dbReference>
<evidence type="ECO:0000256" key="10">
    <source>
        <dbReference type="SAM" id="Phobius"/>
    </source>
</evidence>
<keyword evidence="6 10" id="KW-0472">Membrane</keyword>
<evidence type="ECO:0000256" key="5">
    <source>
        <dbReference type="ARBA" id="ARBA00023040"/>
    </source>
</evidence>
<dbReference type="Proteomes" id="UP000694845">
    <property type="component" value="Unplaced"/>
</dbReference>
<dbReference type="CDD" id="cd00637">
    <property type="entry name" value="7tm_classA_rhodopsin-like"/>
    <property type="match status" value="1"/>
</dbReference>
<dbReference type="InterPro" id="IPR017452">
    <property type="entry name" value="GPCR_Rhodpsn_7TM"/>
</dbReference>
<dbReference type="SUPFAM" id="SSF81321">
    <property type="entry name" value="Family A G protein-coupled receptor-like"/>
    <property type="match status" value="1"/>
</dbReference>
<protein>
    <submittedName>
        <fullName evidence="13">Melatonin receptor type 1B-B-like</fullName>
    </submittedName>
</protein>
<dbReference type="PROSITE" id="PS50262">
    <property type="entry name" value="G_PROTEIN_RECEP_F1_2"/>
    <property type="match status" value="1"/>
</dbReference>
<dbReference type="PANTHER" id="PTHR24228:SF72">
    <property type="entry name" value="G-PROTEIN COUPLED RECEPTORS FAMILY 1 PROFILE DOMAIN-CONTAINING PROTEIN"/>
    <property type="match status" value="1"/>
</dbReference>
<feature type="transmembrane region" description="Helical" evidence="10">
    <location>
        <begin position="111"/>
        <end position="137"/>
    </location>
</feature>
<evidence type="ECO:0000256" key="9">
    <source>
        <dbReference type="RuleBase" id="RU000688"/>
    </source>
</evidence>
<sequence>MCDGTAGTPQITGFDFYTQDAAIERGANQSFAERQILAAICIIVTILGGVGNSFVIVAVGTDKKLRTATNVFVVNLAVADVVACLFMPWQAVAMLGGGEDWPLPDAPWLCAMAGFAVVVTLGCSINNLALIAINRWVGITKSRSTTRRIYTAHKLTLMVIFSWLYHSAAP</sequence>
<dbReference type="OMA" id="EHCAEHE"/>
<accession>A0A8B7YTX2</accession>
<evidence type="ECO:0000313" key="12">
    <source>
        <dbReference type="Proteomes" id="UP000694845"/>
    </source>
</evidence>
<keyword evidence="2" id="KW-1003">Cell membrane</keyword>
<dbReference type="OrthoDB" id="10039923at2759"/>
<dbReference type="KEGG" id="aplc:110982561"/>
<dbReference type="PROSITE" id="PS00237">
    <property type="entry name" value="G_PROTEIN_RECEP_F1_1"/>
    <property type="match status" value="1"/>
</dbReference>
<reference evidence="13" key="1">
    <citation type="submission" date="2025-08" db="UniProtKB">
        <authorList>
            <consortium name="RefSeq"/>
        </authorList>
    </citation>
    <scope>IDENTIFICATION</scope>
</reference>
<evidence type="ECO:0000256" key="1">
    <source>
        <dbReference type="ARBA" id="ARBA00004651"/>
    </source>
</evidence>
<dbReference type="InterPro" id="IPR000276">
    <property type="entry name" value="GPCR_Rhodpsn"/>
</dbReference>
<comment type="subcellular location">
    <subcellularLocation>
        <location evidence="1">Cell membrane</location>
        <topology evidence="1">Multi-pass membrane protein</topology>
    </subcellularLocation>
</comment>
<keyword evidence="3 9" id="KW-0812">Transmembrane</keyword>
<dbReference type="Pfam" id="PF00001">
    <property type="entry name" value="7tm_1"/>
    <property type="match status" value="1"/>
</dbReference>
<feature type="domain" description="G-protein coupled receptors family 1 profile" evidence="11">
    <location>
        <begin position="51"/>
        <end position="170"/>
    </location>
</feature>
<evidence type="ECO:0000256" key="3">
    <source>
        <dbReference type="ARBA" id="ARBA00022692"/>
    </source>
</evidence>
<dbReference type="GeneID" id="110982561"/>
<name>A0A8B7YTX2_ACAPL</name>
<evidence type="ECO:0000256" key="7">
    <source>
        <dbReference type="ARBA" id="ARBA00023170"/>
    </source>
</evidence>
<comment type="similarity">
    <text evidence="9">Belongs to the G-protein coupled receptor 1 family.</text>
</comment>
<keyword evidence="4 10" id="KW-1133">Transmembrane helix</keyword>
<proteinExistence type="inferred from homology"/>
<evidence type="ECO:0000259" key="11">
    <source>
        <dbReference type="PROSITE" id="PS50262"/>
    </source>
</evidence>
<dbReference type="Gene3D" id="1.20.1070.10">
    <property type="entry name" value="Rhodopsin 7-helix transmembrane proteins"/>
    <property type="match status" value="1"/>
</dbReference>
<dbReference type="RefSeq" id="XP_022096744.1">
    <property type="nucleotide sequence ID" value="XM_022241052.1"/>
</dbReference>
<feature type="transmembrane region" description="Helical" evidence="10">
    <location>
        <begin position="71"/>
        <end position="91"/>
    </location>
</feature>
<dbReference type="AlphaFoldDB" id="A0A8B7YTX2"/>
<keyword evidence="7 9" id="KW-0675">Receptor</keyword>
<feature type="transmembrane region" description="Helical" evidence="10">
    <location>
        <begin position="149"/>
        <end position="166"/>
    </location>
</feature>